<dbReference type="EMBL" id="MSZS01000021">
    <property type="protein sequence ID" value="PKX88263.1"/>
    <property type="molecule type" value="Genomic_DNA"/>
</dbReference>
<evidence type="ECO:0000256" key="1">
    <source>
        <dbReference type="SAM" id="MobiDB-lite"/>
    </source>
</evidence>
<dbReference type="PANTHER" id="PTHR33626">
    <property type="entry name" value="ZGC:158463"/>
    <property type="match status" value="1"/>
</dbReference>
<feature type="region of interest" description="Disordered" evidence="1">
    <location>
        <begin position="136"/>
        <end position="155"/>
    </location>
</feature>
<organism evidence="2 3">
    <name type="scientific">Aspergillus novofumigatus (strain IBT 16806)</name>
    <dbReference type="NCBI Taxonomy" id="1392255"/>
    <lineage>
        <taxon>Eukaryota</taxon>
        <taxon>Fungi</taxon>
        <taxon>Dikarya</taxon>
        <taxon>Ascomycota</taxon>
        <taxon>Pezizomycotina</taxon>
        <taxon>Eurotiomycetes</taxon>
        <taxon>Eurotiomycetidae</taxon>
        <taxon>Eurotiales</taxon>
        <taxon>Aspergillaceae</taxon>
        <taxon>Aspergillus</taxon>
        <taxon>Aspergillus subgen. Fumigati</taxon>
    </lineage>
</organism>
<accession>A0A2I1BSA2</accession>
<dbReference type="Proteomes" id="UP000234474">
    <property type="component" value="Unassembled WGS sequence"/>
</dbReference>
<dbReference type="OrthoDB" id="4384442at2759"/>
<comment type="caution">
    <text evidence="2">The sequence shown here is derived from an EMBL/GenBank/DDBJ whole genome shotgun (WGS) entry which is preliminary data.</text>
</comment>
<dbReference type="VEuPathDB" id="FungiDB:P174DRAFT_465283"/>
<proteinExistence type="predicted"/>
<name>A0A2I1BSA2_ASPN1</name>
<dbReference type="PANTHER" id="PTHR33626:SF2">
    <property type="match status" value="1"/>
</dbReference>
<reference evidence="3" key="1">
    <citation type="journal article" date="2018" name="Proc. Natl. Acad. Sci. U.S.A.">
        <title>Linking secondary metabolites to gene clusters through genome sequencing of six diverse Aspergillus species.</title>
        <authorList>
            <person name="Kaerboelling I."/>
            <person name="Vesth T.C."/>
            <person name="Frisvad J.C."/>
            <person name="Nybo J.L."/>
            <person name="Theobald S."/>
            <person name="Kuo A."/>
            <person name="Bowyer P."/>
            <person name="Matsuda Y."/>
            <person name="Mondo S."/>
            <person name="Lyhne E.K."/>
            <person name="Kogle M.E."/>
            <person name="Clum A."/>
            <person name="Lipzen A."/>
            <person name="Salamov A."/>
            <person name="Ngan C.Y."/>
            <person name="Daum C."/>
            <person name="Chiniquy J."/>
            <person name="Barry K."/>
            <person name="LaButti K."/>
            <person name="Haridas S."/>
            <person name="Simmons B.A."/>
            <person name="Magnuson J.K."/>
            <person name="Mortensen U.H."/>
            <person name="Larsen T.O."/>
            <person name="Grigoriev I.V."/>
            <person name="Baker S.E."/>
            <person name="Andersen M.R."/>
        </authorList>
    </citation>
    <scope>NUCLEOTIDE SEQUENCE [LARGE SCALE GENOMIC DNA]</scope>
    <source>
        <strain evidence="3">IBT 16806</strain>
    </source>
</reference>
<gene>
    <name evidence="2" type="ORF">P174DRAFT_465283</name>
</gene>
<evidence type="ECO:0000313" key="2">
    <source>
        <dbReference type="EMBL" id="PKX88263.1"/>
    </source>
</evidence>
<sequence>MTRSAPYEKSKFLGSGGSMVARLKLKEIDGRAPQGGDYRLKPMEVRGNNRSVMPLDVLGRTRATLTGPASTSPWPRGLGNLVKPCRAGDRALQLLLFNEECLVGTSHQLVPITSLPFVHTARRYYRLNGSVRPSDWLRGVGNDSPEPESWSNPVI</sequence>
<dbReference type="AlphaFoldDB" id="A0A2I1BSA2"/>
<protein>
    <submittedName>
        <fullName evidence="2">Uncharacterized protein</fullName>
    </submittedName>
</protein>
<evidence type="ECO:0000313" key="3">
    <source>
        <dbReference type="Proteomes" id="UP000234474"/>
    </source>
</evidence>
<keyword evidence="3" id="KW-1185">Reference proteome</keyword>
<dbReference type="OMA" id="PARDWDW"/>